<feature type="domain" description="F-box associated beta-propeller type 1" evidence="1">
    <location>
        <begin position="68"/>
        <end position="128"/>
    </location>
</feature>
<gene>
    <name evidence="2" type="ORF">Tco_0750769</name>
</gene>
<dbReference type="PANTHER" id="PTHR31790">
    <property type="entry name" value="OS02G0783600 PROTEIN"/>
    <property type="match status" value="1"/>
</dbReference>
<protein>
    <submittedName>
        <fullName evidence="2">F-box domain-containing protein</fullName>
    </submittedName>
</protein>
<comment type="caution">
    <text evidence="2">The sequence shown here is derived from an EMBL/GenBank/DDBJ whole genome shotgun (WGS) entry which is preliminary data.</text>
</comment>
<name>A0ABQ4Z5K1_9ASTR</name>
<dbReference type="Proteomes" id="UP001151760">
    <property type="component" value="Unassembled WGS sequence"/>
</dbReference>
<accession>A0ABQ4Z5K1</accession>
<dbReference type="Pfam" id="PF07734">
    <property type="entry name" value="FBA_1"/>
    <property type="match status" value="1"/>
</dbReference>
<proteinExistence type="predicted"/>
<organism evidence="2 3">
    <name type="scientific">Tanacetum coccineum</name>
    <dbReference type="NCBI Taxonomy" id="301880"/>
    <lineage>
        <taxon>Eukaryota</taxon>
        <taxon>Viridiplantae</taxon>
        <taxon>Streptophyta</taxon>
        <taxon>Embryophyta</taxon>
        <taxon>Tracheophyta</taxon>
        <taxon>Spermatophyta</taxon>
        <taxon>Magnoliopsida</taxon>
        <taxon>eudicotyledons</taxon>
        <taxon>Gunneridae</taxon>
        <taxon>Pentapetalae</taxon>
        <taxon>asterids</taxon>
        <taxon>campanulids</taxon>
        <taxon>Asterales</taxon>
        <taxon>Asteraceae</taxon>
        <taxon>Asteroideae</taxon>
        <taxon>Anthemideae</taxon>
        <taxon>Anthemidinae</taxon>
        <taxon>Tanacetum</taxon>
    </lineage>
</organism>
<evidence type="ECO:0000313" key="2">
    <source>
        <dbReference type="EMBL" id="GJS84228.1"/>
    </source>
</evidence>
<dbReference type="InterPro" id="IPR052361">
    <property type="entry name" value="F-box_domain"/>
</dbReference>
<dbReference type="InterPro" id="IPR006527">
    <property type="entry name" value="F-box-assoc_dom_typ1"/>
</dbReference>
<feature type="non-terminal residue" evidence="2">
    <location>
        <position position="1"/>
    </location>
</feature>
<evidence type="ECO:0000259" key="1">
    <source>
        <dbReference type="Pfam" id="PF07734"/>
    </source>
</evidence>
<reference evidence="2" key="2">
    <citation type="submission" date="2022-01" db="EMBL/GenBank/DDBJ databases">
        <authorList>
            <person name="Yamashiro T."/>
            <person name="Shiraishi A."/>
            <person name="Satake H."/>
            <person name="Nakayama K."/>
        </authorList>
    </citation>
    <scope>NUCLEOTIDE SEQUENCE</scope>
</reference>
<sequence>LYNSQFVLWNPTIKKSVAIDLPTNDDELDILLDHRTSIGFGVCPKTLDAKLVKITSENPFKSLLFLDWVDVGGFIYWFAHDSVNRSYLIMSFDLTSEVFTEVSVLDCLTSNGDNDVFLSKLGDSLVLLEGNN</sequence>
<evidence type="ECO:0000313" key="3">
    <source>
        <dbReference type="Proteomes" id="UP001151760"/>
    </source>
</evidence>
<keyword evidence="3" id="KW-1185">Reference proteome</keyword>
<reference evidence="2" key="1">
    <citation type="journal article" date="2022" name="Int. J. Mol. Sci.">
        <title>Draft Genome of Tanacetum Coccineum: Genomic Comparison of Closely Related Tanacetum-Family Plants.</title>
        <authorList>
            <person name="Yamashiro T."/>
            <person name="Shiraishi A."/>
            <person name="Nakayama K."/>
            <person name="Satake H."/>
        </authorList>
    </citation>
    <scope>NUCLEOTIDE SEQUENCE</scope>
</reference>
<dbReference type="EMBL" id="BQNB010010958">
    <property type="protein sequence ID" value="GJS84228.1"/>
    <property type="molecule type" value="Genomic_DNA"/>
</dbReference>
<dbReference type="PANTHER" id="PTHR31790:SF135">
    <property type="entry name" value="F-BOX DOMAIN, KELCH-TYPE BETA PROPELLER, F-BOX ASSOCIATED INTERACTION"/>
    <property type="match status" value="1"/>
</dbReference>